<dbReference type="SUPFAM" id="SSF51556">
    <property type="entry name" value="Metallo-dependent hydrolases"/>
    <property type="match status" value="1"/>
</dbReference>
<accession>A0A064CNS6</accession>
<organism evidence="3 4">
    <name type="scientific">Mycolicibacterium aromaticivorans JS19b1 = JCM 16368</name>
    <dbReference type="NCBI Taxonomy" id="1440774"/>
    <lineage>
        <taxon>Bacteria</taxon>
        <taxon>Bacillati</taxon>
        <taxon>Actinomycetota</taxon>
        <taxon>Actinomycetes</taxon>
        <taxon>Mycobacteriales</taxon>
        <taxon>Mycobacteriaceae</taxon>
        <taxon>Mycolicibacterium</taxon>
    </lineage>
</organism>
<dbReference type="eggNOG" id="COG2159">
    <property type="taxonomic scope" value="Bacteria"/>
</dbReference>
<protein>
    <submittedName>
        <fullName evidence="3">Amidohydrolase</fullName>
    </submittedName>
</protein>
<comment type="caution">
    <text evidence="3">The sequence shown here is derived from an EMBL/GenBank/DDBJ whole genome shotgun (WGS) entry which is preliminary data.</text>
</comment>
<feature type="domain" description="Amidohydrolase-related" evidence="2">
    <location>
        <begin position="42"/>
        <end position="354"/>
    </location>
</feature>
<sequence length="363" mass="40823">MIKHRDGTTTPVIDASVHIFFGSTPELRGVMREPFKSRGFPDYEMDWYGAPGGEYLEGTRGPDRQYPGSDPAFVAQQLFDDRGVDVAVLHPMGRGIMPDRHLGTAILAAHNEMMVSRWLDHPEFGGRFRGTIRVNPDDIRGALREIEKYKDHPRVVQIGIPLQSRELYGKPQFWDLWEAAVDAGLPVATHIETGEGIAFPPTPSGHTRTFEQYLGFSSLSYIYHLLNLIAEGVFERMPDLKFVFADGAGDMLTPFMWRMDCFGRPHLEQTPWAPKMPSDYLPGHVHFIHNSLDGPGDAEFADEWLSFTGKEDMLMFGSSYPHWHCGDVHALPSAWTAEQREKVCWRNAAALYGIDIPAGVGTH</sequence>
<evidence type="ECO:0000259" key="2">
    <source>
        <dbReference type="Pfam" id="PF04909"/>
    </source>
</evidence>
<dbReference type="GO" id="GO:0016787">
    <property type="term" value="F:hydrolase activity"/>
    <property type="evidence" value="ECO:0007669"/>
    <property type="project" value="UniProtKB-KW"/>
</dbReference>
<dbReference type="OrthoDB" id="2533941at2"/>
<dbReference type="EMBL" id="JALN02000001">
    <property type="protein sequence ID" value="KDF01287.1"/>
    <property type="molecule type" value="Genomic_DNA"/>
</dbReference>
<evidence type="ECO:0000313" key="4">
    <source>
        <dbReference type="Proteomes" id="UP000022835"/>
    </source>
</evidence>
<dbReference type="GO" id="GO:0016831">
    <property type="term" value="F:carboxy-lyase activity"/>
    <property type="evidence" value="ECO:0007669"/>
    <property type="project" value="InterPro"/>
</dbReference>
<dbReference type="AlphaFoldDB" id="A0A064CNS6"/>
<name>A0A064CNS6_9MYCO</name>
<reference evidence="3" key="1">
    <citation type="submission" date="2014-05" db="EMBL/GenBank/DDBJ databases">
        <title>Genome sequence of Mycobacterium aromaticivorans strain JS19b1T (= DSM 45407T).</title>
        <authorList>
            <person name="Kwak Y."/>
            <person name="Park G.-S."/>
            <person name="Li Q.X."/>
            <person name="Lee S.-E."/>
            <person name="Shin J.-H."/>
        </authorList>
    </citation>
    <scope>NUCLEOTIDE SEQUENCE [LARGE SCALE GENOMIC DNA]</scope>
    <source>
        <strain evidence="3">JS19b1</strain>
    </source>
</reference>
<dbReference type="Proteomes" id="UP000022835">
    <property type="component" value="Unassembled WGS sequence"/>
</dbReference>
<evidence type="ECO:0000313" key="3">
    <source>
        <dbReference type="EMBL" id="KDF01287.1"/>
    </source>
</evidence>
<dbReference type="InterPro" id="IPR006680">
    <property type="entry name" value="Amidohydro-rel"/>
</dbReference>
<dbReference type="GO" id="GO:0005737">
    <property type="term" value="C:cytoplasm"/>
    <property type="evidence" value="ECO:0007669"/>
    <property type="project" value="TreeGrafter"/>
</dbReference>
<proteinExistence type="predicted"/>
<keyword evidence="1" id="KW-0456">Lyase</keyword>
<dbReference type="RefSeq" id="WP_036344108.1">
    <property type="nucleotide sequence ID" value="NZ_JALN02000001.1"/>
</dbReference>
<dbReference type="GO" id="GO:0019748">
    <property type="term" value="P:secondary metabolic process"/>
    <property type="evidence" value="ECO:0007669"/>
    <property type="project" value="TreeGrafter"/>
</dbReference>
<dbReference type="PANTHER" id="PTHR21240">
    <property type="entry name" value="2-AMINO-3-CARBOXYLMUCONATE-6-SEMIALDEHYDE DECARBOXYLASE"/>
    <property type="match status" value="1"/>
</dbReference>
<dbReference type="STRING" id="1440774.Y900_020690"/>
<dbReference type="InterPro" id="IPR032466">
    <property type="entry name" value="Metal_Hydrolase"/>
</dbReference>
<gene>
    <name evidence="3" type="ORF">Y900_020690</name>
</gene>
<dbReference type="InterPro" id="IPR032465">
    <property type="entry name" value="ACMSD"/>
</dbReference>
<dbReference type="PANTHER" id="PTHR21240:SF28">
    <property type="entry name" value="ISO-OROTATE DECARBOXYLASE (EUROFUNG)"/>
    <property type="match status" value="1"/>
</dbReference>
<keyword evidence="4" id="KW-1185">Reference proteome</keyword>
<dbReference type="Gene3D" id="3.20.20.140">
    <property type="entry name" value="Metal-dependent hydrolases"/>
    <property type="match status" value="1"/>
</dbReference>
<evidence type="ECO:0000256" key="1">
    <source>
        <dbReference type="ARBA" id="ARBA00023239"/>
    </source>
</evidence>
<dbReference type="Pfam" id="PF04909">
    <property type="entry name" value="Amidohydro_2"/>
    <property type="match status" value="1"/>
</dbReference>